<dbReference type="AlphaFoldDB" id="A0ABD3QHS7"/>
<feature type="region of interest" description="Disordered" evidence="1">
    <location>
        <begin position="236"/>
        <end position="281"/>
    </location>
</feature>
<evidence type="ECO:0000256" key="1">
    <source>
        <dbReference type="SAM" id="MobiDB-lite"/>
    </source>
</evidence>
<evidence type="ECO:0000313" key="2">
    <source>
        <dbReference type="EMBL" id="KAL3799962.1"/>
    </source>
</evidence>
<feature type="compositionally biased region" description="Polar residues" evidence="1">
    <location>
        <begin position="191"/>
        <end position="203"/>
    </location>
</feature>
<feature type="compositionally biased region" description="Low complexity" evidence="1">
    <location>
        <begin position="260"/>
        <end position="274"/>
    </location>
</feature>
<sequence>MGWKKQVFNLRRLSGINNRGGVEEVSLSKTLQQGCVHEQSTREHVQDDIPMGATNKNSFATREVDNDESEVYILPSDNIDGPARVMNKQEESTVQKSERLSPLGELEQVQLYEIANGDGDENHNSAMGMLAGENTAFEVLSLNSSTNYAKIFSCVSPLEDCSTLERENSSISGDKDYESCGSLVTTDDDSNNSGEKSGSSTTAVGPELCFTDNTLVRKHTLRAFFSIMSLIESEDTFEDTDRATASSTSDDNSLEDRSLETSTTSSDETNSQSEIASMAIFGEEKVIERTTTSSRNTAASVSSLSSTRNGSEKEKFLVLMMDQFRQFSGKGVCFCQDNVSDNTDCEHQELEGSFSCFENDDATSLDSMVNDIRMHM</sequence>
<feature type="compositionally biased region" description="Basic and acidic residues" evidence="1">
    <location>
        <begin position="168"/>
        <end position="178"/>
    </location>
</feature>
<evidence type="ECO:0000313" key="3">
    <source>
        <dbReference type="Proteomes" id="UP001516023"/>
    </source>
</evidence>
<feature type="region of interest" description="Disordered" evidence="1">
    <location>
        <begin position="168"/>
        <end position="204"/>
    </location>
</feature>
<protein>
    <submittedName>
        <fullName evidence="2">Uncharacterized protein</fullName>
    </submittedName>
</protein>
<accession>A0ABD3QHS7</accession>
<proteinExistence type="predicted"/>
<dbReference type="EMBL" id="JABMIG020000035">
    <property type="protein sequence ID" value="KAL3799962.1"/>
    <property type="molecule type" value="Genomic_DNA"/>
</dbReference>
<comment type="caution">
    <text evidence="2">The sequence shown here is derived from an EMBL/GenBank/DDBJ whole genome shotgun (WGS) entry which is preliminary data.</text>
</comment>
<dbReference type="Proteomes" id="UP001516023">
    <property type="component" value="Unassembled WGS sequence"/>
</dbReference>
<gene>
    <name evidence="2" type="ORF">HJC23_007435</name>
</gene>
<keyword evidence="3" id="KW-1185">Reference proteome</keyword>
<name>A0ABD3QHS7_9STRA</name>
<reference evidence="2 3" key="1">
    <citation type="journal article" date="2020" name="G3 (Bethesda)">
        <title>Improved Reference Genome for Cyclotella cryptica CCMP332, a Model for Cell Wall Morphogenesis, Salinity Adaptation, and Lipid Production in Diatoms (Bacillariophyta).</title>
        <authorList>
            <person name="Roberts W.R."/>
            <person name="Downey K.M."/>
            <person name="Ruck E.C."/>
            <person name="Traller J.C."/>
            <person name="Alverson A.J."/>
        </authorList>
    </citation>
    <scope>NUCLEOTIDE SEQUENCE [LARGE SCALE GENOMIC DNA]</scope>
    <source>
        <strain evidence="2 3">CCMP332</strain>
    </source>
</reference>
<organism evidence="2 3">
    <name type="scientific">Cyclotella cryptica</name>
    <dbReference type="NCBI Taxonomy" id="29204"/>
    <lineage>
        <taxon>Eukaryota</taxon>
        <taxon>Sar</taxon>
        <taxon>Stramenopiles</taxon>
        <taxon>Ochrophyta</taxon>
        <taxon>Bacillariophyta</taxon>
        <taxon>Coscinodiscophyceae</taxon>
        <taxon>Thalassiosirophycidae</taxon>
        <taxon>Stephanodiscales</taxon>
        <taxon>Stephanodiscaceae</taxon>
        <taxon>Cyclotella</taxon>
    </lineage>
</organism>